<proteinExistence type="predicted"/>
<gene>
    <name evidence="1" type="ORF">BD311DRAFT_866012</name>
</gene>
<name>A0A4Q9MMN5_9APHY</name>
<protein>
    <recommendedName>
        <fullName evidence="2">F-box domain-containing protein</fullName>
    </recommendedName>
</protein>
<dbReference type="AlphaFoldDB" id="A0A4Q9MMN5"/>
<sequence length="188" mass="21423">MPGGYGDGHAVRFLAPILTLQALEEVELLLSREVPLSDADIRAFVDAWPHLRRFTLDLWDVEDLSWYEEAELPFTLPTIQSLVDFATRTPALVWLRIPCVSIDPHTPFRDIPLMDHPLLHLSLGNLKAGKGHGHIKAGALLDRLFPDLDFSDARFIPTEEADSRWPYAEWRRVQQVLLAIQNGRKSRL</sequence>
<dbReference type="EMBL" id="ML143430">
    <property type="protein sequence ID" value="TBU27622.1"/>
    <property type="molecule type" value="Genomic_DNA"/>
</dbReference>
<organism evidence="1">
    <name type="scientific">Dichomitus squalens</name>
    <dbReference type="NCBI Taxonomy" id="114155"/>
    <lineage>
        <taxon>Eukaryota</taxon>
        <taxon>Fungi</taxon>
        <taxon>Dikarya</taxon>
        <taxon>Basidiomycota</taxon>
        <taxon>Agaricomycotina</taxon>
        <taxon>Agaricomycetes</taxon>
        <taxon>Polyporales</taxon>
        <taxon>Polyporaceae</taxon>
        <taxon>Dichomitus</taxon>
    </lineage>
</organism>
<dbReference type="Proteomes" id="UP000292957">
    <property type="component" value="Unassembled WGS sequence"/>
</dbReference>
<evidence type="ECO:0000313" key="1">
    <source>
        <dbReference type="EMBL" id="TBU27622.1"/>
    </source>
</evidence>
<evidence type="ECO:0008006" key="2">
    <source>
        <dbReference type="Google" id="ProtNLM"/>
    </source>
</evidence>
<reference evidence="1" key="1">
    <citation type="submission" date="2019-01" db="EMBL/GenBank/DDBJ databases">
        <title>Draft genome sequences of three monokaryotic isolates of the white-rot basidiomycete fungus Dichomitus squalens.</title>
        <authorList>
            <consortium name="DOE Joint Genome Institute"/>
            <person name="Lopez S.C."/>
            <person name="Andreopoulos B."/>
            <person name="Pangilinan J."/>
            <person name="Lipzen A."/>
            <person name="Riley R."/>
            <person name="Ahrendt S."/>
            <person name="Ng V."/>
            <person name="Barry K."/>
            <person name="Daum C."/>
            <person name="Grigoriev I.V."/>
            <person name="Hilden K.S."/>
            <person name="Makela M.R."/>
            <person name="de Vries R.P."/>
        </authorList>
    </citation>
    <scope>NUCLEOTIDE SEQUENCE [LARGE SCALE GENOMIC DNA]</scope>
    <source>
        <strain evidence="1">OM18370.1</strain>
    </source>
</reference>
<accession>A0A4Q9MMN5</accession>
<dbReference type="OrthoDB" id="2750141at2759"/>